<keyword evidence="1" id="KW-0378">Hydrolase</keyword>
<dbReference type="Gene3D" id="2.20.70.10">
    <property type="match status" value="1"/>
</dbReference>
<dbReference type="OrthoDB" id="447842at2759"/>
<accession>A0A9Q0L006</accession>
<dbReference type="Pfam" id="PF14803">
    <property type="entry name" value="Zn_ribbon_Nudix"/>
    <property type="match status" value="1"/>
</dbReference>
<feature type="chain" id="PRO_5040405648" description="Nudix hydrolase domain-containing protein" evidence="2">
    <location>
        <begin position="18"/>
        <end position="305"/>
    </location>
</feature>
<reference evidence="4" key="1">
    <citation type="journal article" date="2023" name="Plant J.">
        <title>The genome of the king protea, Protea cynaroides.</title>
        <authorList>
            <person name="Chang J."/>
            <person name="Duong T.A."/>
            <person name="Schoeman C."/>
            <person name="Ma X."/>
            <person name="Roodt D."/>
            <person name="Barker N."/>
            <person name="Li Z."/>
            <person name="Van de Peer Y."/>
            <person name="Mizrachi E."/>
        </authorList>
    </citation>
    <scope>NUCLEOTIDE SEQUENCE</scope>
    <source>
        <tissue evidence="4">Young leaves</tissue>
    </source>
</reference>
<sequence>MMFRVVQFLALSTGVVSVPPMIRWKPLGISGLSFSSIVAQSSSTSSKAAVVSLVFPIVSTQRSGCFRAFRISATLSDSNDSSSSSSSAAFHTTPQMGKIKFCQWCGGPMKHAVPDGDERVRAICTICGEIAYQNPKMVVGCLIEHDNKVLLCKRNIPPSQGRWTLPAGYLEIGESAAKGAIRETWEEAGAEVEIISHFAHLDIPRIGQCYIIFRAKLKKPQFSPGPESMECRLFKLEDIPFDSLAFSSMLVTLKLYVQDIKSGNPKFHCGTINKREGSGPLDIHAYTLDSHLTSDDSLCHSFFVK</sequence>
<dbReference type="PROSITE" id="PS00893">
    <property type="entry name" value="NUDIX_BOX"/>
    <property type="match status" value="1"/>
</dbReference>
<dbReference type="InterPro" id="IPR015797">
    <property type="entry name" value="NUDIX_hydrolase-like_dom_sf"/>
</dbReference>
<dbReference type="CDD" id="cd04511">
    <property type="entry name" value="NUDIX_Hydrolase"/>
    <property type="match status" value="1"/>
</dbReference>
<gene>
    <name evidence="4" type="ORF">NE237_010597</name>
</gene>
<keyword evidence="5" id="KW-1185">Reference proteome</keyword>
<keyword evidence="2" id="KW-0732">Signal</keyword>
<feature type="domain" description="Nudix hydrolase" evidence="3">
    <location>
        <begin position="134"/>
        <end position="257"/>
    </location>
</feature>
<dbReference type="PANTHER" id="PTHR43222:SF2">
    <property type="entry name" value="NUDIX HYDROLASE 23, CHLOROPLASTIC"/>
    <property type="match status" value="1"/>
</dbReference>
<dbReference type="GO" id="GO:0016787">
    <property type="term" value="F:hydrolase activity"/>
    <property type="evidence" value="ECO:0007669"/>
    <property type="project" value="UniProtKB-KW"/>
</dbReference>
<protein>
    <recommendedName>
        <fullName evidence="3">Nudix hydrolase domain-containing protein</fullName>
    </recommendedName>
</protein>
<dbReference type="Proteomes" id="UP001141806">
    <property type="component" value="Unassembled WGS sequence"/>
</dbReference>
<dbReference type="InterPro" id="IPR020084">
    <property type="entry name" value="NUDIX_hydrolase_CS"/>
</dbReference>
<dbReference type="InterPro" id="IPR000086">
    <property type="entry name" value="NUDIX_hydrolase_dom"/>
</dbReference>
<evidence type="ECO:0000256" key="2">
    <source>
        <dbReference type="SAM" id="SignalP"/>
    </source>
</evidence>
<evidence type="ECO:0000313" key="5">
    <source>
        <dbReference type="Proteomes" id="UP001141806"/>
    </source>
</evidence>
<organism evidence="4 5">
    <name type="scientific">Protea cynaroides</name>
    <dbReference type="NCBI Taxonomy" id="273540"/>
    <lineage>
        <taxon>Eukaryota</taxon>
        <taxon>Viridiplantae</taxon>
        <taxon>Streptophyta</taxon>
        <taxon>Embryophyta</taxon>
        <taxon>Tracheophyta</taxon>
        <taxon>Spermatophyta</taxon>
        <taxon>Magnoliopsida</taxon>
        <taxon>Proteales</taxon>
        <taxon>Proteaceae</taxon>
        <taxon>Protea</taxon>
    </lineage>
</organism>
<dbReference type="Pfam" id="PF00293">
    <property type="entry name" value="NUDIX"/>
    <property type="match status" value="1"/>
</dbReference>
<proteinExistence type="predicted"/>
<comment type="caution">
    <text evidence="4">The sequence shown here is derived from an EMBL/GenBank/DDBJ whole genome shotgun (WGS) entry which is preliminary data.</text>
</comment>
<evidence type="ECO:0000313" key="4">
    <source>
        <dbReference type="EMBL" id="KAJ4979817.1"/>
    </source>
</evidence>
<dbReference type="InterPro" id="IPR029401">
    <property type="entry name" value="Nudix_N"/>
</dbReference>
<dbReference type="SUPFAM" id="SSF55811">
    <property type="entry name" value="Nudix"/>
    <property type="match status" value="1"/>
</dbReference>
<name>A0A9Q0L006_9MAGN</name>
<dbReference type="AlphaFoldDB" id="A0A9Q0L006"/>
<dbReference type="PROSITE" id="PS51462">
    <property type="entry name" value="NUDIX"/>
    <property type="match status" value="1"/>
</dbReference>
<evidence type="ECO:0000259" key="3">
    <source>
        <dbReference type="PROSITE" id="PS51462"/>
    </source>
</evidence>
<dbReference type="PANTHER" id="PTHR43222">
    <property type="entry name" value="NUDIX HYDROLASE 23"/>
    <property type="match status" value="1"/>
</dbReference>
<feature type="signal peptide" evidence="2">
    <location>
        <begin position="1"/>
        <end position="17"/>
    </location>
</feature>
<dbReference type="Gene3D" id="3.90.79.10">
    <property type="entry name" value="Nucleoside Triphosphate Pyrophosphohydrolase"/>
    <property type="match status" value="1"/>
</dbReference>
<dbReference type="EMBL" id="JAMYWD010000002">
    <property type="protein sequence ID" value="KAJ4979817.1"/>
    <property type="molecule type" value="Genomic_DNA"/>
</dbReference>
<evidence type="ECO:0000256" key="1">
    <source>
        <dbReference type="ARBA" id="ARBA00022801"/>
    </source>
</evidence>